<dbReference type="Gene3D" id="3.40.630.30">
    <property type="match status" value="1"/>
</dbReference>
<evidence type="ECO:0000313" key="2">
    <source>
        <dbReference type="EMBL" id="KAL3794895.1"/>
    </source>
</evidence>
<keyword evidence="3" id="KW-1185">Reference proteome</keyword>
<sequence length="238" mass="27468">MQWKTSVFVTFYSALNPYAFVNNVPMTSQIKPIMKASHDVDLPHTTRTYYVRDAKQSDLSQVADVLMLSFTPQVNDPIRKMFEICRLQTTFPTPGYQHLFLVACESGHISQDNGTDDEERIIGFIKVDGREATDMHKTLVDTFPQFMDQLPKTPYATDLAVHPNYRRRGVAKEIMCEVELRVRNWAVESLFLGVEADNLHALDMYKHMGYEIFIKSMRGERDGCVHLLRRNLKTENSI</sequence>
<dbReference type="PANTHER" id="PTHR47443">
    <property type="entry name" value="ACYL-COA N-ACYLTRANSFERASES (NAT) SUPERFAMILY PROTEIN"/>
    <property type="match status" value="1"/>
</dbReference>
<evidence type="ECO:0000313" key="3">
    <source>
        <dbReference type="Proteomes" id="UP001530400"/>
    </source>
</evidence>
<dbReference type="PROSITE" id="PS51186">
    <property type="entry name" value="GNAT"/>
    <property type="match status" value="1"/>
</dbReference>
<dbReference type="AlphaFoldDB" id="A0ABD3Q9Q2"/>
<dbReference type="Pfam" id="PF00583">
    <property type="entry name" value="Acetyltransf_1"/>
    <property type="match status" value="1"/>
</dbReference>
<feature type="domain" description="N-acetyltransferase" evidence="1">
    <location>
        <begin position="49"/>
        <end position="231"/>
    </location>
</feature>
<dbReference type="SUPFAM" id="SSF55729">
    <property type="entry name" value="Acyl-CoA N-acyltransferases (Nat)"/>
    <property type="match status" value="1"/>
</dbReference>
<dbReference type="CDD" id="cd04301">
    <property type="entry name" value="NAT_SF"/>
    <property type="match status" value="1"/>
</dbReference>
<name>A0ABD3Q9Q2_9STRA</name>
<gene>
    <name evidence="2" type="ORF">ACHAWO_007669</name>
</gene>
<protein>
    <recommendedName>
        <fullName evidence="1">N-acetyltransferase domain-containing protein</fullName>
    </recommendedName>
</protein>
<dbReference type="InterPro" id="IPR016181">
    <property type="entry name" value="Acyl_CoA_acyltransferase"/>
</dbReference>
<reference evidence="2 3" key="1">
    <citation type="submission" date="2024-10" db="EMBL/GenBank/DDBJ databases">
        <title>Updated reference genomes for cyclostephanoid diatoms.</title>
        <authorList>
            <person name="Roberts W.R."/>
            <person name="Alverson A.J."/>
        </authorList>
    </citation>
    <scope>NUCLEOTIDE SEQUENCE [LARGE SCALE GENOMIC DNA]</scope>
    <source>
        <strain evidence="2 3">AJA010-31</strain>
    </source>
</reference>
<comment type="caution">
    <text evidence="2">The sequence shown here is derived from an EMBL/GenBank/DDBJ whole genome shotgun (WGS) entry which is preliminary data.</text>
</comment>
<dbReference type="InterPro" id="IPR000182">
    <property type="entry name" value="GNAT_dom"/>
</dbReference>
<evidence type="ECO:0000259" key="1">
    <source>
        <dbReference type="PROSITE" id="PS51186"/>
    </source>
</evidence>
<dbReference type="PANTHER" id="PTHR47443:SF3">
    <property type="entry name" value="GCN5-RELATED N-ACETYLTRANSFERASE 4, CHLOROPLASTIC"/>
    <property type="match status" value="1"/>
</dbReference>
<proteinExistence type="predicted"/>
<accession>A0ABD3Q9Q2</accession>
<dbReference type="Proteomes" id="UP001530400">
    <property type="component" value="Unassembled WGS sequence"/>
</dbReference>
<organism evidence="2 3">
    <name type="scientific">Cyclotella atomus</name>
    <dbReference type="NCBI Taxonomy" id="382360"/>
    <lineage>
        <taxon>Eukaryota</taxon>
        <taxon>Sar</taxon>
        <taxon>Stramenopiles</taxon>
        <taxon>Ochrophyta</taxon>
        <taxon>Bacillariophyta</taxon>
        <taxon>Coscinodiscophyceae</taxon>
        <taxon>Thalassiosirophycidae</taxon>
        <taxon>Stephanodiscales</taxon>
        <taxon>Stephanodiscaceae</taxon>
        <taxon>Cyclotella</taxon>
    </lineage>
</organism>
<dbReference type="EMBL" id="JALLPJ020000340">
    <property type="protein sequence ID" value="KAL3794895.1"/>
    <property type="molecule type" value="Genomic_DNA"/>
</dbReference>